<dbReference type="InterPro" id="IPR004203">
    <property type="entry name" value="Cyt_c_oxidase_su4_fam"/>
</dbReference>
<dbReference type="OMA" id="YLDWKME"/>
<keyword evidence="3" id="KW-0812">Transmembrane</keyword>
<evidence type="ECO:0000313" key="5">
    <source>
        <dbReference type="Proteomes" id="UP000190831"/>
    </source>
</evidence>
<evidence type="ECO:0000313" key="4">
    <source>
        <dbReference type="EMBL" id="SCW02921.1"/>
    </source>
</evidence>
<keyword evidence="2" id="KW-0496">Mitochondrion</keyword>
<gene>
    <name evidence="4" type="ORF">LAFE_0F17216G</name>
</gene>
<keyword evidence="3" id="KW-0472">Membrane</keyword>
<proteinExistence type="predicted"/>
<dbReference type="STRING" id="4955.A0A1G4MGN8"/>
<feature type="transmembrane region" description="Helical" evidence="3">
    <location>
        <begin position="116"/>
        <end position="137"/>
    </location>
</feature>
<sequence length="159" mass="18564">MKRCVKSLFRIQYPFGTSKTSLVRSQFWYASQHWMSTLQQYTPPDISAFDTQTWCKMNKDLREEVIEYLDWKMEGNWNQMGENESRAAYIIGFGKWGPRATKGSREDQQDMSTPEIIVRGIFSSILFTALGVCVLNYQKDKKLQQKLDALRESSDMPSH</sequence>
<dbReference type="AlphaFoldDB" id="A0A1G4MGN8"/>
<comment type="subcellular location">
    <subcellularLocation>
        <location evidence="1">Mitochondrion</location>
    </subcellularLocation>
</comment>
<dbReference type="EMBL" id="LT598490">
    <property type="protein sequence ID" value="SCW02921.1"/>
    <property type="molecule type" value="Genomic_DNA"/>
</dbReference>
<evidence type="ECO:0000256" key="1">
    <source>
        <dbReference type="ARBA" id="ARBA00004173"/>
    </source>
</evidence>
<dbReference type="GO" id="GO:0045277">
    <property type="term" value="C:respiratory chain complex IV"/>
    <property type="evidence" value="ECO:0007669"/>
    <property type="project" value="InterPro"/>
</dbReference>
<dbReference type="Proteomes" id="UP000190831">
    <property type="component" value="Chromosome F"/>
</dbReference>
<dbReference type="GO" id="GO:0005739">
    <property type="term" value="C:mitochondrion"/>
    <property type="evidence" value="ECO:0007669"/>
    <property type="project" value="UniProtKB-SubCell"/>
</dbReference>
<keyword evidence="5" id="KW-1185">Reference proteome</keyword>
<evidence type="ECO:0000256" key="2">
    <source>
        <dbReference type="ARBA" id="ARBA00023128"/>
    </source>
</evidence>
<dbReference type="Gene3D" id="1.10.442.10">
    <property type="entry name" value="Cytochrome c oxidase subunit IV"/>
    <property type="match status" value="1"/>
</dbReference>
<keyword evidence="3" id="KW-1133">Transmembrane helix</keyword>
<protein>
    <submittedName>
        <fullName evidence="4">LAFE_0F17216g1_1</fullName>
    </submittedName>
</protein>
<dbReference type="Pfam" id="PF02936">
    <property type="entry name" value="COX4"/>
    <property type="match status" value="1"/>
</dbReference>
<accession>A0A1G4MGN8</accession>
<dbReference type="OrthoDB" id="186013at2759"/>
<dbReference type="InterPro" id="IPR036639">
    <property type="entry name" value="Cyt_c_oxidase_su4_sf"/>
</dbReference>
<reference evidence="5" key="1">
    <citation type="submission" date="2016-03" db="EMBL/GenBank/DDBJ databases">
        <authorList>
            <person name="Devillers H."/>
        </authorList>
    </citation>
    <scope>NUCLEOTIDE SEQUENCE [LARGE SCALE GENOMIC DNA]</scope>
</reference>
<organism evidence="4 5">
    <name type="scientific">Lachancea fermentati</name>
    <name type="common">Zygosaccharomyces fermentati</name>
    <dbReference type="NCBI Taxonomy" id="4955"/>
    <lineage>
        <taxon>Eukaryota</taxon>
        <taxon>Fungi</taxon>
        <taxon>Dikarya</taxon>
        <taxon>Ascomycota</taxon>
        <taxon>Saccharomycotina</taxon>
        <taxon>Saccharomycetes</taxon>
        <taxon>Saccharomycetales</taxon>
        <taxon>Saccharomycetaceae</taxon>
        <taxon>Lachancea</taxon>
    </lineage>
</organism>
<evidence type="ECO:0000256" key="3">
    <source>
        <dbReference type="SAM" id="Phobius"/>
    </source>
</evidence>
<name>A0A1G4MGN8_LACFM</name>
<dbReference type="GO" id="GO:0006123">
    <property type="term" value="P:mitochondrial electron transport, cytochrome c to oxygen"/>
    <property type="evidence" value="ECO:0007669"/>
    <property type="project" value="InterPro"/>
</dbReference>
<dbReference type="SUPFAM" id="SSF81406">
    <property type="entry name" value="Mitochondrial cytochrome c oxidase subunit IV"/>
    <property type="match status" value="1"/>
</dbReference>